<dbReference type="InterPro" id="IPR021074">
    <property type="entry name" value="Formate_DH_dsu"/>
</dbReference>
<organism evidence="1 2">
    <name type="scientific">Methylocucumis oryzae</name>
    <dbReference type="NCBI Taxonomy" id="1632867"/>
    <lineage>
        <taxon>Bacteria</taxon>
        <taxon>Pseudomonadati</taxon>
        <taxon>Pseudomonadota</taxon>
        <taxon>Gammaproteobacteria</taxon>
        <taxon>Methylococcales</taxon>
        <taxon>Methylococcaceae</taxon>
        <taxon>Methylocucumis</taxon>
    </lineage>
</organism>
<reference evidence="1 2" key="2">
    <citation type="journal article" date="2016" name="Microb. Ecol.">
        <title>Genome Characteristics of a Novel Type I Methanotroph (Sn10-6) Isolated from a Flooded Indian Rice Field.</title>
        <authorList>
            <person name="Rahalkar M.C."/>
            <person name="Pandit P.S."/>
            <person name="Dhakephalkar P.K."/>
            <person name="Pore S."/>
            <person name="Arora P."/>
            <person name="Kapse N."/>
        </authorList>
    </citation>
    <scope>NUCLEOTIDE SEQUENCE [LARGE SCALE GENOMIC DNA]</scope>
    <source>
        <strain evidence="1 2">Sn10-6</strain>
    </source>
</reference>
<evidence type="ECO:0000313" key="1">
    <source>
        <dbReference type="EMBL" id="KJV06512.1"/>
    </source>
</evidence>
<dbReference type="AlphaFoldDB" id="A0A0F3IIL0"/>
<name>A0A0F3IIL0_9GAMM</name>
<gene>
    <name evidence="1" type="ORF">VZ94_10795</name>
</gene>
<keyword evidence="2" id="KW-1185">Reference proteome</keyword>
<proteinExistence type="predicted"/>
<dbReference type="Pfam" id="PF11390">
    <property type="entry name" value="FdsD"/>
    <property type="match status" value="1"/>
</dbReference>
<comment type="caution">
    <text evidence="1">The sequence shown here is derived from an EMBL/GenBank/DDBJ whole genome shotgun (WGS) entry which is preliminary data.</text>
</comment>
<protein>
    <submittedName>
        <fullName evidence="1">Formate dehydrogenase</fullName>
    </submittedName>
</protein>
<dbReference type="OrthoDB" id="8527650at2"/>
<dbReference type="Proteomes" id="UP000033684">
    <property type="component" value="Unassembled WGS sequence"/>
</dbReference>
<accession>A0A0F3IIL0</accession>
<dbReference type="EMBL" id="LAJX01000105">
    <property type="protein sequence ID" value="KJV06512.1"/>
    <property type="molecule type" value="Genomic_DNA"/>
</dbReference>
<evidence type="ECO:0000313" key="2">
    <source>
        <dbReference type="Proteomes" id="UP000033684"/>
    </source>
</evidence>
<dbReference type="PATRIC" id="fig|1632867.3.peg.220"/>
<reference evidence="2" key="1">
    <citation type="submission" date="2015-03" db="EMBL/GenBank/DDBJ databases">
        <title>Draft genome sequence of a novel methanotroph (Sn10-6) isolated from flooded ricefield rhizosphere in India.</title>
        <authorList>
            <person name="Pandit P.S."/>
            <person name="Pore S.D."/>
            <person name="Arora P."/>
            <person name="Kapse N.G."/>
            <person name="Dhakephalkar P.K."/>
            <person name="Rahalkar M.C."/>
        </authorList>
    </citation>
    <scope>NUCLEOTIDE SEQUENCE [LARGE SCALE GENOMIC DNA]</scope>
    <source>
        <strain evidence="2">Sn10-6</strain>
    </source>
</reference>
<dbReference type="RefSeq" id="WP_045779236.1">
    <property type="nucleotide sequence ID" value="NZ_LAJX01000105.1"/>
</dbReference>
<sequence length="70" mass="7889">MKIERLIKMANDISDFFNADSDKEVAAEGVKMHLLRAWEPRMREAIITYAEQDGSGLSDLAKTAVSRLPH</sequence>